<gene>
    <name evidence="1" type="ORF">RAN89_15305</name>
</gene>
<sequence length="312" mass="35143">MRRKIEGLVLLGSALLALKWIMDPSGPYEPFLAFIGAAWAFLDFFFGKREGAPSYAPSRIEHTPAQSNSTITTTKPSIPALPLFTWNSTSDFFADRFANAFPGLRSTGWFNGQEAVDRLALLLQSPLTFKSKDHGVTSPIWWFGRGNLQVEEFKRIDARTVLINFDEYKVSRLAAIYSTSCRRLWVYVETEPMAPTGLYPKTPQYLEAAIANSETYAEEYAIFDGQHKVTRSEYDDGHANIGGKITPIAGSAELRVRQLRPYNFVLCSHDSPINNINFDSELENFLDEMLLDPSAFDKYSSLISRLPITRNA</sequence>
<name>A0ABZ0AX97_9BURK</name>
<evidence type="ECO:0000313" key="1">
    <source>
        <dbReference type="EMBL" id="WNO04258.1"/>
    </source>
</evidence>
<accession>A0ABZ0AX97</accession>
<dbReference type="Proteomes" id="UP001302257">
    <property type="component" value="Chromosome"/>
</dbReference>
<organism evidence="1 2">
    <name type="scientific">Rhodoferax mekongensis</name>
    <dbReference type="NCBI Taxonomy" id="3068341"/>
    <lineage>
        <taxon>Bacteria</taxon>
        <taxon>Pseudomonadati</taxon>
        <taxon>Pseudomonadota</taxon>
        <taxon>Betaproteobacteria</taxon>
        <taxon>Burkholderiales</taxon>
        <taxon>Comamonadaceae</taxon>
        <taxon>Rhodoferax</taxon>
    </lineage>
</organism>
<dbReference type="RefSeq" id="WP_313867110.1">
    <property type="nucleotide sequence ID" value="NZ_CP132507.1"/>
</dbReference>
<reference evidence="1 2" key="1">
    <citation type="submission" date="2023-08" db="EMBL/GenBank/DDBJ databases">
        <title>Rhodoferax potami sp. nov. and Rhodoferax mekongensis sp. nov., isolated from the Mekong River in Thailand.</title>
        <authorList>
            <person name="Kitikhun S."/>
            <person name="Charoenyingcharoen P."/>
            <person name="Siriarchawattana P."/>
            <person name="Likhitrattanapisal S."/>
            <person name="Nilsakha T."/>
            <person name="Chanpet A."/>
            <person name="Rattanawaree P."/>
            <person name="Ingsriswang S."/>
        </authorList>
    </citation>
    <scope>NUCLEOTIDE SEQUENCE [LARGE SCALE GENOMIC DNA]</scope>
    <source>
        <strain evidence="1 2">TBRC 17307</strain>
    </source>
</reference>
<evidence type="ECO:0000313" key="2">
    <source>
        <dbReference type="Proteomes" id="UP001302257"/>
    </source>
</evidence>
<proteinExistence type="predicted"/>
<protein>
    <submittedName>
        <fullName evidence="1">Uncharacterized protein</fullName>
    </submittedName>
</protein>
<keyword evidence="2" id="KW-1185">Reference proteome</keyword>
<dbReference type="EMBL" id="CP132507">
    <property type="protein sequence ID" value="WNO04258.1"/>
    <property type="molecule type" value="Genomic_DNA"/>
</dbReference>